<dbReference type="PANTHER" id="PTHR35091:SF2">
    <property type="entry name" value="FLAGELLAR PROTEIN FLIL"/>
    <property type="match status" value="1"/>
</dbReference>
<name>A0A1I0E8K2_9BACI</name>
<gene>
    <name evidence="11" type="ORF">SAMN05421676_104344</name>
</gene>
<keyword evidence="5 10" id="KW-0145">Chemotaxis</keyword>
<keyword evidence="11" id="KW-0969">Cilium</keyword>
<evidence type="ECO:0000256" key="8">
    <source>
        <dbReference type="ARBA" id="ARBA00022989"/>
    </source>
</evidence>
<dbReference type="InterPro" id="IPR005503">
    <property type="entry name" value="FliL"/>
</dbReference>
<reference evidence="12" key="1">
    <citation type="submission" date="2016-10" db="EMBL/GenBank/DDBJ databases">
        <authorList>
            <person name="Varghese N."/>
            <person name="Submissions S."/>
        </authorList>
    </citation>
    <scope>NUCLEOTIDE SEQUENCE [LARGE SCALE GENOMIC DNA]</scope>
    <source>
        <strain evidence="12">CGMCC 1.3566</strain>
    </source>
</reference>
<evidence type="ECO:0000256" key="10">
    <source>
        <dbReference type="RuleBase" id="RU364125"/>
    </source>
</evidence>
<dbReference type="Proteomes" id="UP000199095">
    <property type="component" value="Unassembled WGS sequence"/>
</dbReference>
<keyword evidence="9 10" id="KW-0472">Membrane</keyword>
<keyword evidence="8 10" id="KW-1133">Transmembrane helix</keyword>
<keyword evidence="12" id="KW-1185">Reference proteome</keyword>
<evidence type="ECO:0000256" key="3">
    <source>
        <dbReference type="ARBA" id="ARBA00008281"/>
    </source>
</evidence>
<keyword evidence="4 10" id="KW-1003">Cell membrane</keyword>
<dbReference type="Pfam" id="PF03748">
    <property type="entry name" value="FliL"/>
    <property type="match status" value="1"/>
</dbReference>
<comment type="similarity">
    <text evidence="3 10">Belongs to the FliL family.</text>
</comment>
<evidence type="ECO:0000256" key="6">
    <source>
        <dbReference type="ARBA" id="ARBA00022692"/>
    </source>
</evidence>
<dbReference type="GO" id="GO:0009425">
    <property type="term" value="C:bacterial-type flagellum basal body"/>
    <property type="evidence" value="ECO:0007669"/>
    <property type="project" value="InterPro"/>
</dbReference>
<proteinExistence type="inferred from homology"/>
<dbReference type="GO" id="GO:0071978">
    <property type="term" value="P:bacterial-type flagellum-dependent swarming motility"/>
    <property type="evidence" value="ECO:0007669"/>
    <property type="project" value="TreeGrafter"/>
</dbReference>
<evidence type="ECO:0000256" key="7">
    <source>
        <dbReference type="ARBA" id="ARBA00022779"/>
    </source>
</evidence>
<keyword evidence="7 10" id="KW-0283">Flagellar rotation</keyword>
<evidence type="ECO:0000256" key="9">
    <source>
        <dbReference type="ARBA" id="ARBA00023136"/>
    </source>
</evidence>
<keyword evidence="11" id="KW-0282">Flagellum</keyword>
<comment type="function">
    <text evidence="1 10">Controls the rotational direction of flagella during chemotaxis.</text>
</comment>
<dbReference type="EMBL" id="FOHJ01000004">
    <property type="protein sequence ID" value="SET41542.1"/>
    <property type="molecule type" value="Genomic_DNA"/>
</dbReference>
<evidence type="ECO:0000256" key="5">
    <source>
        <dbReference type="ARBA" id="ARBA00022500"/>
    </source>
</evidence>
<keyword evidence="6 10" id="KW-0812">Transmembrane</keyword>
<dbReference type="GO" id="GO:0006935">
    <property type="term" value="P:chemotaxis"/>
    <property type="evidence" value="ECO:0007669"/>
    <property type="project" value="UniProtKB-KW"/>
</dbReference>
<dbReference type="PANTHER" id="PTHR35091">
    <property type="entry name" value="FLAGELLAR PROTEIN FLIL"/>
    <property type="match status" value="1"/>
</dbReference>
<evidence type="ECO:0000256" key="2">
    <source>
        <dbReference type="ARBA" id="ARBA00004162"/>
    </source>
</evidence>
<protein>
    <recommendedName>
        <fullName evidence="10">Flagellar protein FliL</fullName>
    </recommendedName>
</protein>
<organism evidence="11 12">
    <name type="scientific">Salinibacillus kushneri</name>
    <dbReference type="NCBI Taxonomy" id="237682"/>
    <lineage>
        <taxon>Bacteria</taxon>
        <taxon>Bacillati</taxon>
        <taxon>Bacillota</taxon>
        <taxon>Bacilli</taxon>
        <taxon>Bacillales</taxon>
        <taxon>Bacillaceae</taxon>
        <taxon>Salinibacillus</taxon>
    </lineage>
</organism>
<evidence type="ECO:0000313" key="11">
    <source>
        <dbReference type="EMBL" id="SET41542.1"/>
    </source>
</evidence>
<evidence type="ECO:0000313" key="12">
    <source>
        <dbReference type="Proteomes" id="UP000199095"/>
    </source>
</evidence>
<accession>A0A1I0E8K2</accession>
<sequence>MNKKVMNIMLILLIIITLAGVVTLVFIMNNKDKTHADDEKSVEEMLESSFETEEMTTDLKDGNFVRIQFQIVADEEKTMEKLQKDFRLKNIMIKELSKKKSSDFREGLGEVETAIKEELNKLLDTGMVTDVYTTNKILQ</sequence>
<evidence type="ECO:0000256" key="1">
    <source>
        <dbReference type="ARBA" id="ARBA00002254"/>
    </source>
</evidence>
<keyword evidence="11" id="KW-0966">Cell projection</keyword>
<evidence type="ECO:0000256" key="4">
    <source>
        <dbReference type="ARBA" id="ARBA00022475"/>
    </source>
</evidence>
<feature type="transmembrane region" description="Helical" evidence="10">
    <location>
        <begin position="6"/>
        <end position="27"/>
    </location>
</feature>
<dbReference type="STRING" id="237682.SAMN05421676_104344"/>
<dbReference type="GO" id="GO:0005886">
    <property type="term" value="C:plasma membrane"/>
    <property type="evidence" value="ECO:0007669"/>
    <property type="project" value="UniProtKB-SubCell"/>
</dbReference>
<comment type="subcellular location">
    <subcellularLocation>
        <location evidence="2">Cell membrane</location>
        <topology evidence="2">Single-pass membrane protein</topology>
    </subcellularLocation>
</comment>
<dbReference type="RefSeq" id="WP_177167241.1">
    <property type="nucleotide sequence ID" value="NZ_FOHJ01000004.1"/>
</dbReference>
<dbReference type="AlphaFoldDB" id="A0A1I0E8K2"/>